<dbReference type="Proteomes" id="UP000030907">
    <property type="component" value="Chromosome"/>
</dbReference>
<dbReference type="Gene3D" id="3.40.50.720">
    <property type="entry name" value="NAD(P)-binding Rossmann-like Domain"/>
    <property type="match status" value="1"/>
</dbReference>
<proteinExistence type="predicted"/>
<dbReference type="OrthoDB" id="5524287at2"/>
<protein>
    <submittedName>
        <fullName evidence="3">Coenzyme F420-dependent NADP oxidoreductase</fullName>
    </submittedName>
</protein>
<accession>A0A0A7PR45</accession>
<evidence type="ECO:0000313" key="4">
    <source>
        <dbReference type="Proteomes" id="UP000030907"/>
    </source>
</evidence>
<keyword evidence="1" id="KW-0560">Oxidoreductase</keyword>
<dbReference type="HOGENOM" id="CLU_076368_0_2_5"/>
<dbReference type="GO" id="GO:0016491">
    <property type="term" value="F:oxidoreductase activity"/>
    <property type="evidence" value="ECO:0007669"/>
    <property type="project" value="UniProtKB-KW"/>
</dbReference>
<keyword evidence="4" id="KW-1185">Reference proteome</keyword>
<name>A0A0A7PR45_9SPHN</name>
<feature type="domain" description="Pyrroline-5-carboxylate reductase catalytic N-terminal" evidence="2">
    <location>
        <begin position="2"/>
        <end position="89"/>
    </location>
</feature>
<reference evidence="3 4" key="1">
    <citation type="journal article" date="2015" name="Int. J. Syst. Evol. Microbiol.">
        <title>Description of Sphingopyxis fribergensis sp. nov. - a soil bacterium with the ability to degrade styrene and phenylacetic acid.</title>
        <authorList>
            <person name="Oelschlagel M."/>
            <person name="Ruckert C."/>
            <person name="Kalinowski J."/>
            <person name="Schmidt G."/>
            <person name="Schlomann M."/>
            <person name="Tischler D."/>
        </authorList>
    </citation>
    <scope>NUCLEOTIDE SEQUENCE [LARGE SCALE GENOMIC DNA]</scope>
    <source>
        <strain evidence="3 4">Kp5.2</strain>
    </source>
</reference>
<dbReference type="EMBL" id="CP009122">
    <property type="protein sequence ID" value="AJA10447.1"/>
    <property type="molecule type" value="Genomic_DNA"/>
</dbReference>
<evidence type="ECO:0000256" key="1">
    <source>
        <dbReference type="ARBA" id="ARBA00023002"/>
    </source>
</evidence>
<dbReference type="PANTHER" id="PTHR14239">
    <property type="entry name" value="DUDULIN-RELATED"/>
    <property type="match status" value="1"/>
</dbReference>
<dbReference type="AlphaFoldDB" id="A0A0A7PR45"/>
<dbReference type="PANTHER" id="PTHR14239:SF10">
    <property type="entry name" value="REDUCTASE"/>
    <property type="match status" value="1"/>
</dbReference>
<organism evidence="3 4">
    <name type="scientific">Sphingopyxis fribergensis</name>
    <dbReference type="NCBI Taxonomy" id="1515612"/>
    <lineage>
        <taxon>Bacteria</taxon>
        <taxon>Pseudomonadati</taxon>
        <taxon>Pseudomonadota</taxon>
        <taxon>Alphaproteobacteria</taxon>
        <taxon>Sphingomonadales</taxon>
        <taxon>Sphingomonadaceae</taxon>
        <taxon>Sphingopyxis</taxon>
    </lineage>
</organism>
<dbReference type="Pfam" id="PF03807">
    <property type="entry name" value="F420_oxidored"/>
    <property type="match status" value="1"/>
</dbReference>
<dbReference type="InterPro" id="IPR051267">
    <property type="entry name" value="STEAP_metalloreductase"/>
</dbReference>
<evidence type="ECO:0000313" key="3">
    <source>
        <dbReference type="EMBL" id="AJA10447.1"/>
    </source>
</evidence>
<dbReference type="SUPFAM" id="SSF51735">
    <property type="entry name" value="NAD(P)-binding Rossmann-fold domains"/>
    <property type="match status" value="1"/>
</dbReference>
<dbReference type="InterPro" id="IPR028939">
    <property type="entry name" value="P5C_Rdtase_cat_N"/>
</dbReference>
<dbReference type="KEGG" id="sphk:SKP52_17885"/>
<gene>
    <name evidence="3" type="ORF">SKP52_17885</name>
</gene>
<evidence type="ECO:0000259" key="2">
    <source>
        <dbReference type="Pfam" id="PF03807"/>
    </source>
</evidence>
<dbReference type="InterPro" id="IPR036291">
    <property type="entry name" value="NAD(P)-bd_dom_sf"/>
</dbReference>
<sequence>MKIGIIGAGNIGQALARLGIAHGHAVTLSNSRDPDTLASLAEDIGCTPVAIDEAARSSDIIILTIPFAAVFTLDTSLLDGRIVVDTNNYYPERDGNIAALDDRATTTSEMVAAHFGGASIVKAFNAILAADLREPISPVSGHRRALPVAGNDAAAKAVVASLQSEFGFDVVDTGELADSWRFERAKPAYCIPLDQERLVVALDKAERDVELPHGSWRR</sequence>
<dbReference type="RefSeq" id="WP_039576931.1">
    <property type="nucleotide sequence ID" value="NZ_CP009122.1"/>
</dbReference>